<gene>
    <name evidence="1" type="ORF">HPB47_004848</name>
</gene>
<protein>
    <submittedName>
        <fullName evidence="1">Uncharacterized protein</fullName>
    </submittedName>
</protein>
<proteinExistence type="predicted"/>
<dbReference type="Proteomes" id="UP000805193">
    <property type="component" value="Unassembled WGS sequence"/>
</dbReference>
<evidence type="ECO:0000313" key="2">
    <source>
        <dbReference type="Proteomes" id="UP000805193"/>
    </source>
</evidence>
<dbReference type="EMBL" id="JABSTQ010010735">
    <property type="protein sequence ID" value="KAG0418500.1"/>
    <property type="molecule type" value="Genomic_DNA"/>
</dbReference>
<keyword evidence="2" id="KW-1185">Reference proteome</keyword>
<sequence>MADNQDTLQELAGICGEQGDTLGMSFNGDKSGVIVFNDEKQEPLRIQDIVIDHVGKCKYLLNTQAYADAQAKKQRTLKSAVAVFKQHQQDKKALAPSGSYQKAFNRYLAEMIAIDDLPSSFTKELGVKRLMEYLKPEQLTLIVKMKQALKTAQPRSLIFLKNSARATALDVIDAGKQVVKEHNDTSRVSGAIDAVPLIFAQSRLAELQDPLKPLGDATDRLQGNGITSAILRLCISTCYIYPTEE</sequence>
<reference evidence="1 2" key="1">
    <citation type="journal article" date="2020" name="Cell">
        <title>Large-Scale Comparative Analyses of Tick Genomes Elucidate Their Genetic Diversity and Vector Capacities.</title>
        <authorList>
            <consortium name="Tick Genome and Microbiome Consortium (TIGMIC)"/>
            <person name="Jia N."/>
            <person name="Wang J."/>
            <person name="Shi W."/>
            <person name="Du L."/>
            <person name="Sun Y."/>
            <person name="Zhan W."/>
            <person name="Jiang J.F."/>
            <person name="Wang Q."/>
            <person name="Zhang B."/>
            <person name="Ji P."/>
            <person name="Bell-Sakyi L."/>
            <person name="Cui X.M."/>
            <person name="Yuan T.T."/>
            <person name="Jiang B.G."/>
            <person name="Yang W.F."/>
            <person name="Lam T.T."/>
            <person name="Chang Q.C."/>
            <person name="Ding S.J."/>
            <person name="Wang X.J."/>
            <person name="Zhu J.G."/>
            <person name="Ruan X.D."/>
            <person name="Zhao L."/>
            <person name="Wei J.T."/>
            <person name="Ye R.Z."/>
            <person name="Que T.C."/>
            <person name="Du C.H."/>
            <person name="Zhou Y.H."/>
            <person name="Cheng J.X."/>
            <person name="Dai P.F."/>
            <person name="Guo W.B."/>
            <person name="Han X.H."/>
            <person name="Huang E.J."/>
            <person name="Li L.F."/>
            <person name="Wei W."/>
            <person name="Gao Y.C."/>
            <person name="Liu J.Z."/>
            <person name="Shao H.Z."/>
            <person name="Wang X."/>
            <person name="Wang C.C."/>
            <person name="Yang T.C."/>
            <person name="Huo Q.B."/>
            <person name="Li W."/>
            <person name="Chen H.Y."/>
            <person name="Chen S.E."/>
            <person name="Zhou L.G."/>
            <person name="Ni X.B."/>
            <person name="Tian J.H."/>
            <person name="Sheng Y."/>
            <person name="Liu T."/>
            <person name="Pan Y.S."/>
            <person name="Xia L.Y."/>
            <person name="Li J."/>
            <person name="Zhao F."/>
            <person name="Cao W.C."/>
        </authorList>
    </citation>
    <scope>NUCLEOTIDE SEQUENCE [LARGE SCALE GENOMIC DNA]</scope>
    <source>
        <strain evidence="1">Iper-2018</strain>
    </source>
</reference>
<evidence type="ECO:0000313" key="1">
    <source>
        <dbReference type="EMBL" id="KAG0418500.1"/>
    </source>
</evidence>
<accession>A0AC60PEQ9</accession>
<name>A0AC60PEQ9_IXOPE</name>
<organism evidence="1 2">
    <name type="scientific">Ixodes persulcatus</name>
    <name type="common">Taiga tick</name>
    <dbReference type="NCBI Taxonomy" id="34615"/>
    <lineage>
        <taxon>Eukaryota</taxon>
        <taxon>Metazoa</taxon>
        <taxon>Ecdysozoa</taxon>
        <taxon>Arthropoda</taxon>
        <taxon>Chelicerata</taxon>
        <taxon>Arachnida</taxon>
        <taxon>Acari</taxon>
        <taxon>Parasitiformes</taxon>
        <taxon>Ixodida</taxon>
        <taxon>Ixodoidea</taxon>
        <taxon>Ixodidae</taxon>
        <taxon>Ixodinae</taxon>
        <taxon>Ixodes</taxon>
    </lineage>
</organism>
<comment type="caution">
    <text evidence="1">The sequence shown here is derived from an EMBL/GenBank/DDBJ whole genome shotgun (WGS) entry which is preliminary data.</text>
</comment>